<dbReference type="EMBL" id="CT573213">
    <property type="protein sequence ID" value="CAJ60496.1"/>
    <property type="molecule type" value="Genomic_DNA"/>
</dbReference>
<evidence type="ECO:0000313" key="5">
    <source>
        <dbReference type="Proteomes" id="UP000000657"/>
    </source>
</evidence>
<dbReference type="SMART" id="SM00642">
    <property type="entry name" value="Aamy"/>
    <property type="match status" value="1"/>
</dbReference>
<dbReference type="InterPro" id="IPR045857">
    <property type="entry name" value="O16G_dom_2"/>
</dbReference>
<comment type="similarity">
    <text evidence="1">Belongs to the glycosyl hydrolase 13 family.</text>
</comment>
<dbReference type="SUPFAM" id="SSF51445">
    <property type="entry name" value="(Trans)glycosidases"/>
    <property type="match status" value="1"/>
</dbReference>
<dbReference type="Pfam" id="PF00128">
    <property type="entry name" value="Alpha-amylase"/>
    <property type="match status" value="1"/>
</dbReference>
<evidence type="ECO:0000256" key="1">
    <source>
        <dbReference type="ARBA" id="ARBA00008061"/>
    </source>
</evidence>
<evidence type="ECO:0000256" key="2">
    <source>
        <dbReference type="SAM" id="MobiDB-lite"/>
    </source>
</evidence>
<feature type="region of interest" description="Disordered" evidence="2">
    <location>
        <begin position="413"/>
        <end position="436"/>
    </location>
</feature>
<dbReference type="eggNOG" id="COG0366">
    <property type="taxonomic scope" value="Bacteria"/>
</dbReference>
<feature type="region of interest" description="Disordered" evidence="2">
    <location>
        <begin position="1"/>
        <end position="31"/>
    </location>
</feature>
<accession>Q0RPN5</accession>
<dbReference type="STRING" id="326424.FRAAL1845"/>
<dbReference type="GO" id="GO:0009313">
    <property type="term" value="P:oligosaccharide catabolic process"/>
    <property type="evidence" value="ECO:0007669"/>
    <property type="project" value="TreeGrafter"/>
</dbReference>
<dbReference type="GO" id="GO:0004558">
    <property type="term" value="F:alpha-1,4-glucosidase activity"/>
    <property type="evidence" value="ECO:0007669"/>
    <property type="project" value="UniProtKB-EC"/>
</dbReference>
<dbReference type="Gene3D" id="3.20.20.80">
    <property type="entry name" value="Glycosidases"/>
    <property type="match status" value="1"/>
</dbReference>
<dbReference type="PANTHER" id="PTHR10357">
    <property type="entry name" value="ALPHA-AMYLASE FAMILY MEMBER"/>
    <property type="match status" value="1"/>
</dbReference>
<dbReference type="RefSeq" id="WP_011603024.1">
    <property type="nucleotide sequence ID" value="NC_008278.1"/>
</dbReference>
<dbReference type="EC" id="3.2.1.20" evidence="4"/>
<dbReference type="Proteomes" id="UP000000657">
    <property type="component" value="Chromosome"/>
</dbReference>
<keyword evidence="5" id="KW-1185">Reference proteome</keyword>
<proteinExistence type="inferred from homology"/>
<dbReference type="KEGG" id="fal:FRAAL1845"/>
<sequence length="596" mass="64286">MGIHHSSTDYSTIGSSSGNRGETPRSAPAGVGNRNAEWWRRAVLYEVYLRSFADSDGDGVGDLTGLRQHLPVLAELGVDALWITPFYPSPMADHGYDVADHREVDPLFGSLADLDALLADAADAGLAVLVDLVPNHSSSAHPAFQAALAAPAGGPERELYIFRDGRGADGGEPPNNWVSVFGGPAWTRVGDGQWYLHLFDAEQPDWNWDHPAVRADHEATLRFWLDRGVDGFRIDVSHGLVKDGELRDNPPGPVIDGSGFREEGEPRVWDQDGVHEIYRTWRTITDEYAARDGRPRVLIGETWVRDPARLARYVRPDELHLTFSFSLLTVPWSAADWRTVIDAERAALAAVGAPATWVLANHDVVRPVTRYGGGEVGTRRARAALLTLLALPGVAVLYQGDELALPQADVPPAARQDPAWTRSGGTVAGRDGARVPLPWSGDAPPYGFTVDGVEPWLPQPADWAGFAVLAQAADPLSTWLLTRGALALRRALPHLRGDELRWRDDAPAGCLAFDRTTADRETAERATAERATAERATPGSPTSVGAARMTCVTAMGREVTIDLSGRLVLASGPVAYDGATLTLPPDTTAWVAPRAG</sequence>
<keyword evidence="4" id="KW-0378">Hydrolase</keyword>
<keyword evidence="4" id="KW-0326">Glycosidase</keyword>
<dbReference type="Gene3D" id="3.90.400.10">
    <property type="entry name" value="Oligo-1,6-glucosidase, Domain 2"/>
    <property type="match status" value="1"/>
</dbReference>
<dbReference type="PANTHER" id="PTHR10357:SF179">
    <property type="entry name" value="NEUTRAL AND BASIC AMINO ACID TRANSPORT PROTEIN RBAT"/>
    <property type="match status" value="1"/>
</dbReference>
<name>Q0RPN5_FRAAA</name>
<dbReference type="InterPro" id="IPR006047">
    <property type="entry name" value="GH13_cat_dom"/>
</dbReference>
<feature type="domain" description="Glycosyl hydrolase family 13 catalytic" evidence="3">
    <location>
        <begin position="46"/>
        <end position="434"/>
    </location>
</feature>
<dbReference type="HOGENOM" id="CLU_006462_0_1_11"/>
<evidence type="ECO:0000259" key="3">
    <source>
        <dbReference type="SMART" id="SM00642"/>
    </source>
</evidence>
<protein>
    <submittedName>
        <fullName evidence="4">Alpha-1,4-glucosidase</fullName>
        <ecNumber evidence="4">3.2.1.20</ecNumber>
    </submittedName>
</protein>
<organism evidence="4 5">
    <name type="scientific">Frankia alni (strain DSM 45986 / CECT 9034 / ACN14a)</name>
    <dbReference type="NCBI Taxonomy" id="326424"/>
    <lineage>
        <taxon>Bacteria</taxon>
        <taxon>Bacillati</taxon>
        <taxon>Actinomycetota</taxon>
        <taxon>Actinomycetes</taxon>
        <taxon>Frankiales</taxon>
        <taxon>Frankiaceae</taxon>
        <taxon>Frankia</taxon>
    </lineage>
</organism>
<reference evidence="4 5" key="1">
    <citation type="journal article" date="2007" name="Genome Res.">
        <title>Genome characteristics of facultatively symbiotic Frankia sp. strains reflect host range and host plant biogeography.</title>
        <authorList>
            <person name="Normand P."/>
            <person name="Lapierre P."/>
            <person name="Tisa L.S."/>
            <person name="Gogarten J.P."/>
            <person name="Alloisio N."/>
            <person name="Bagnarol E."/>
            <person name="Bassi C.A."/>
            <person name="Berry A.M."/>
            <person name="Bickhart D.M."/>
            <person name="Choisne N."/>
            <person name="Couloux A."/>
            <person name="Cournoyer B."/>
            <person name="Cruveiller S."/>
            <person name="Daubin V."/>
            <person name="Demange N."/>
            <person name="Francino M.P."/>
            <person name="Goltsman E."/>
            <person name="Huang Y."/>
            <person name="Kopp O.R."/>
            <person name="Labarre L."/>
            <person name="Lapidus A."/>
            <person name="Lavire C."/>
            <person name="Marechal J."/>
            <person name="Martinez M."/>
            <person name="Mastronunzio J.E."/>
            <person name="Mullin B.C."/>
            <person name="Niemann J."/>
            <person name="Pujic P."/>
            <person name="Rawnsley T."/>
            <person name="Rouy Z."/>
            <person name="Schenowitz C."/>
            <person name="Sellstedt A."/>
            <person name="Tavares F."/>
            <person name="Tomkins J.P."/>
            <person name="Vallenet D."/>
            <person name="Valverde C."/>
            <person name="Wall L.G."/>
            <person name="Wang Y."/>
            <person name="Medigue C."/>
            <person name="Benson D.R."/>
        </authorList>
    </citation>
    <scope>NUCLEOTIDE SEQUENCE [LARGE SCALE GENOMIC DNA]</scope>
    <source>
        <strain evidence="5">DSM 45986 / CECT 9034 / ACN14a</strain>
    </source>
</reference>
<gene>
    <name evidence="4" type="primary">aglA</name>
    <name evidence="4" type="ordered locus">FRAAL1845</name>
</gene>
<dbReference type="AlphaFoldDB" id="Q0RPN5"/>
<dbReference type="OrthoDB" id="3203135at2"/>
<dbReference type="InterPro" id="IPR017853">
    <property type="entry name" value="GH"/>
</dbReference>
<feature type="compositionally biased region" description="Low complexity" evidence="2">
    <location>
        <begin position="8"/>
        <end position="18"/>
    </location>
</feature>
<dbReference type="CAZy" id="GH13">
    <property type="family name" value="Glycoside Hydrolase Family 13"/>
</dbReference>
<evidence type="ECO:0000313" key="4">
    <source>
        <dbReference type="EMBL" id="CAJ60496.1"/>
    </source>
</evidence>
<dbReference type="GO" id="GO:0004556">
    <property type="term" value="F:alpha-amylase activity"/>
    <property type="evidence" value="ECO:0007669"/>
    <property type="project" value="TreeGrafter"/>
</dbReference>